<evidence type="ECO:0000256" key="4">
    <source>
        <dbReference type="SAM" id="Phobius"/>
    </source>
</evidence>
<dbReference type="InterPro" id="IPR001258">
    <property type="entry name" value="NHL_repeat"/>
</dbReference>
<comment type="caution">
    <text evidence="5">The sequence shown here is derived from an EMBL/GenBank/DDBJ whole genome shotgun (WGS) entry which is preliminary data.</text>
</comment>
<dbReference type="CDD" id="cd05819">
    <property type="entry name" value="NHL"/>
    <property type="match status" value="13"/>
</dbReference>
<feature type="repeat" description="NHL" evidence="2">
    <location>
        <begin position="3733"/>
        <end position="3769"/>
    </location>
</feature>
<evidence type="ECO:0000256" key="3">
    <source>
        <dbReference type="SAM" id="MobiDB-lite"/>
    </source>
</evidence>
<feature type="repeat" description="NHL" evidence="2">
    <location>
        <begin position="2768"/>
        <end position="2804"/>
    </location>
</feature>
<dbReference type="Proteomes" id="UP000663882">
    <property type="component" value="Unassembled WGS sequence"/>
</dbReference>
<dbReference type="PROSITE" id="PS51125">
    <property type="entry name" value="NHL"/>
    <property type="match status" value="17"/>
</dbReference>
<keyword evidence="4" id="KW-1133">Transmembrane helix</keyword>
<organism evidence="5 6">
    <name type="scientific">Rotaria sordida</name>
    <dbReference type="NCBI Taxonomy" id="392033"/>
    <lineage>
        <taxon>Eukaryota</taxon>
        <taxon>Metazoa</taxon>
        <taxon>Spiralia</taxon>
        <taxon>Gnathifera</taxon>
        <taxon>Rotifera</taxon>
        <taxon>Eurotatoria</taxon>
        <taxon>Bdelloidea</taxon>
        <taxon>Philodinida</taxon>
        <taxon>Philodinidae</taxon>
        <taxon>Rotaria</taxon>
    </lineage>
</organism>
<dbReference type="EMBL" id="CAJNOO010001401">
    <property type="protein sequence ID" value="CAF1147332.1"/>
    <property type="molecule type" value="Genomic_DNA"/>
</dbReference>
<feature type="repeat" description="NHL" evidence="2">
    <location>
        <begin position="1219"/>
        <end position="1255"/>
    </location>
</feature>
<dbReference type="SUPFAM" id="SSF101898">
    <property type="entry name" value="NHL repeat"/>
    <property type="match status" value="13"/>
</dbReference>
<feature type="repeat" description="NHL" evidence="2">
    <location>
        <begin position="3411"/>
        <end position="3447"/>
    </location>
</feature>
<gene>
    <name evidence="5" type="ORF">RFH988_LOCUS21718</name>
</gene>
<feature type="repeat" description="NHL" evidence="2">
    <location>
        <begin position="537"/>
        <end position="576"/>
    </location>
</feature>
<dbReference type="InterPro" id="IPR050952">
    <property type="entry name" value="TRIM-NHL_E3_ligases"/>
</dbReference>
<feature type="repeat" description="NHL" evidence="2">
    <location>
        <begin position="3087"/>
        <end position="3121"/>
    </location>
</feature>
<reference evidence="5" key="1">
    <citation type="submission" date="2021-02" db="EMBL/GenBank/DDBJ databases">
        <authorList>
            <person name="Nowell W R."/>
        </authorList>
    </citation>
    <scope>NUCLEOTIDE SEQUENCE</scope>
</reference>
<keyword evidence="1" id="KW-0677">Repeat</keyword>
<dbReference type="Pfam" id="PF01436">
    <property type="entry name" value="NHL"/>
    <property type="match status" value="11"/>
</dbReference>
<feature type="compositionally biased region" description="Polar residues" evidence="3">
    <location>
        <begin position="4506"/>
        <end position="4515"/>
    </location>
</feature>
<feature type="region of interest" description="Disordered" evidence="3">
    <location>
        <begin position="4194"/>
        <end position="4323"/>
    </location>
</feature>
<feature type="repeat" description="NHL" evidence="2">
    <location>
        <begin position="489"/>
        <end position="525"/>
    </location>
</feature>
<feature type="repeat" description="NHL" evidence="2">
    <location>
        <begin position="3574"/>
        <end position="3617"/>
    </location>
</feature>
<dbReference type="SUPFAM" id="SSF63829">
    <property type="entry name" value="Calcium-dependent phosphotriesterase"/>
    <property type="match status" value="2"/>
</dbReference>
<feature type="repeat" description="NHL" evidence="2">
    <location>
        <begin position="2622"/>
        <end position="2652"/>
    </location>
</feature>
<accession>A0A814SH25</accession>
<dbReference type="Gene3D" id="2.120.10.30">
    <property type="entry name" value="TolB, C-terminal domain"/>
    <property type="match status" value="15"/>
</dbReference>
<keyword evidence="4" id="KW-0472">Membrane</keyword>
<feature type="repeat" description="NHL" evidence="2">
    <location>
        <begin position="1805"/>
        <end position="1841"/>
    </location>
</feature>
<feature type="repeat" description="NHL" evidence="2">
    <location>
        <begin position="1646"/>
        <end position="1689"/>
    </location>
</feature>
<dbReference type="OrthoDB" id="9980884at2759"/>
<dbReference type="InterPro" id="IPR011042">
    <property type="entry name" value="6-blade_b-propeller_TolB-like"/>
</dbReference>
<evidence type="ECO:0000313" key="5">
    <source>
        <dbReference type="EMBL" id="CAF1147332.1"/>
    </source>
</evidence>
<evidence type="ECO:0000313" key="6">
    <source>
        <dbReference type="Proteomes" id="UP000663882"/>
    </source>
</evidence>
<keyword evidence="4" id="KW-0812">Transmembrane</keyword>
<evidence type="ECO:0000256" key="1">
    <source>
        <dbReference type="ARBA" id="ARBA00022737"/>
    </source>
</evidence>
<feature type="transmembrane region" description="Helical" evidence="4">
    <location>
        <begin position="4443"/>
        <end position="4468"/>
    </location>
</feature>
<feature type="repeat" description="NHL" evidence="2">
    <location>
        <begin position="4059"/>
        <end position="4090"/>
    </location>
</feature>
<dbReference type="Gene3D" id="2.40.10.500">
    <property type="match status" value="14"/>
</dbReference>
<feature type="repeat" description="NHL" evidence="2">
    <location>
        <begin position="2447"/>
        <end position="2483"/>
    </location>
</feature>
<feature type="repeat" description="NHL" evidence="2">
    <location>
        <begin position="2944"/>
        <end position="2974"/>
    </location>
</feature>
<feature type="repeat" description="NHL" evidence="2">
    <location>
        <begin position="2132"/>
        <end position="2162"/>
    </location>
</feature>
<proteinExistence type="predicted"/>
<feature type="repeat" description="NHL" evidence="2">
    <location>
        <begin position="2226"/>
        <end position="2255"/>
    </location>
</feature>
<feature type="region of interest" description="Disordered" evidence="3">
    <location>
        <begin position="4498"/>
        <end position="4544"/>
    </location>
</feature>
<dbReference type="PANTHER" id="PTHR24104:SF25">
    <property type="entry name" value="PROTEIN LIN-41"/>
    <property type="match status" value="1"/>
</dbReference>
<name>A0A814SH25_9BILA</name>
<protein>
    <submittedName>
        <fullName evidence="5">Uncharacterized protein</fullName>
    </submittedName>
</protein>
<evidence type="ECO:0000256" key="2">
    <source>
        <dbReference type="PROSITE-ProRule" id="PRU00504"/>
    </source>
</evidence>
<feature type="repeat" description="NHL" evidence="2">
    <location>
        <begin position="1174"/>
        <end position="1204"/>
    </location>
</feature>
<sequence length="4552" mass="489752">MFLLIDSISSRTQSTVVCPTGTWNSTYRTLAGTFNQVGSSSTLLYYPYRAAFDASNTMYVADQYNQRILKYVGGSTSGTAVTGLSLSYPTDVYVDNTNIIYILDTNNYRVLRWNSGVVTVVAGGRGAGSTYDRMSTSYSMFIDSSSNIYVSDYGNHRVVLWSAGNPNMSQLVAGGYGAGGASYQLYYPFGIYVDSARILYVADCYNHRIEQWYPGAAVGNTVAGQSGVSGSWSYQLSYPTSVIYDQYNYLYILDGNNDRVQRWVLGATYGITVAATSMSSPRGLTFDSFGNIVIADSDYHRIISYAMYCPQATMPVCSTAVWNQSFAILAGSSGNAGASSTYLYYPYSSFIDIYGNLYVVDYYNHRIQYFLRGVTTGTTVAGITSSAGSSYSQLYYPSDIYVDSNGIMYILDTTNCRILQWIRGQPLGFVIAGGHGCGSALTQIDTSYSMFIDNQYNIYISEYANHRVTLWSPTNTTAGTLIAGGYGAGSTSEKLYYPWGLYVDSNQAVYVADRSNHRVQLWNSESMSGITVAGLTGSSGPWSYQLSNPTGVTLDPYGYIYVLDTGNSRVQKWFPDASYGTTVISASMNSPYGFMFDLRGNIVITDTSYHRILSFAMTCPNATTPTTTTVSPPTTPQASLCPTAQWNQTLSILAGTTSSAGTSPTLLYYPYNIYFDGYQNLYVADTTNHRIQYFPRGTTTGITVAGSSGNPGSAYAQFNNPYAIYVDSNRVMYILDTSNYRVIQWKFGDPYGDVVVGGNGASNRVMYILDTSNYRVIQWKFGDPYGDVVVGGNGAGSALTQITTSYAMFVDSQSNIYVSEYGNHRVTLWLSTNTTAGTLVAGGNGAGSTPERLYNPWGIYVDSNRAMYIVDRTNHRVQLWLNGAISGDTVAGTTGDAGPWAYQLNYPTSLLLDQYGYVYILDYNNNRIQKWFPGALYGTTVISASFYNPCGMQFDRLNNLVVADTYYHRIVSFGVFCPATTTTTTAPPTSSPTSICATAQWNQTFSTLAGIISNAGTTPTLLYNPCDAALDGYQNLYVADTTNHRIQYFPRGTTTGITVAGKSGSAGSAYAQLNNPHAIYVDSNRVMYILDTSNYRVLQWQFGEPFGHVVAGGNGAGSALTQITTSYAMFVDSQSNIYVSEYGNHRVTLWLSTNTTSGTLVAGGNGAGSTSERLYNPWGIYVNVNGSMYICDTSNHRVQLWQPGAISGSTVAGATSDPGPNAYQLNTPTGITVDPYGYIYVLDTSNSRVQKWFPGASYGITVIATSMNTPYGLHADNQGNLVVTDTYNYRILSFAMTCPGTTTTTTAPPFQGTVPVCSTAVWNQTYSTLVGTFNTYGSTATLLYNPSSIAFDGYGYMYIADISNHRIQRYPQGSNIGSTVAGATGSWGSSRAQLYNPHGLHVTNNGTMFILDTSNYRVLRWQLGYPMGYIVAGGNGGGAAYTQIGASYAIFVDDQYNIYISESGNHRITKWISQNTTAGALVAGGNGAGSTADKLSSPWGIFIINNSTYIVDQGNHRVQRWDFGASLATTVAGSTSDPGPWAYQFNTPTSITLDPYGYIYILDSANDRLQKWYPGASYGITVVSATMYGLYSMQFDHSGNIVISDTFYHRVLSFTSPTTTTTLPPTQTAIPVCQTAIWNQTFTILAGTTSNIGSTPTLLYYPYDVTFDGYGNMYVADYYNHRIQRFSPGSNAGTTVAGSSGSAGSSRSQLRYPSTVFVSPNQDMYILDTNNYRVLKWQLGEPLGYIVAGGNGNGAAFTQIGASYALFVDSNYSIYISEQTNHRVTKWSSRNISAGILVVGGNGAGNTADKLNSPWGVYVDGNETIFVVDRGNHRVQRWDAGASLGTTIAGSTSDAGPWSYQFNNPTSITFDPYGYMYILDYSNNRIQKWYPGSSYGTTVASGSMNLPVGMSFDRLGNLVVADTSYHRIISFSVMCLSPTTTTTALPFSTTSPLCSTVVWNQTMSIIAGTTSNAGTTSILLYNPYDIDYDGYGNLYVVDYSNHRIQRFPPGSSNGTTVAGVTSSWGSSRAQLYYPTSISVTQNETMFIMDTSNYRVLRWVVGDPLGYIVAGGNGGGGAYTQIGASYELFVDNQFNVYVSENSNHRITKWFSTNPTNGLLIAGGNGQGNAVEKLDSPWGIYIDNTGGLYIVDRNNHRVQYWPFGASFGTTVAGSTSDAGPWSYQFNSPTSITLDIYGYIYVMDFNNERIQKWFPGASFGFTVAATNMYNPYGMTMDPHGNLIVADTSYHRIISFSPTCPAPTTTTPSPGTQATVPLCPTAIWNSTFTIAAGSTSSAGSTSILLYYPYDIDYDGYGNLYVVDCYNHRIQKYPFGLSNGTTVAGVTSSLGSSRSQLYYPTAISITSNGSMFILDTSNYRVLKWQVGDTLGYIVAGGNGGGGAYTQIGASYGIVADDQYNIYISEQTNHRVTKWFNGNTTVGTLVAGGNGAGNTAEKLNSPWGIYVDNTSGIYIVDRGNHRVQYWSFGASFGTTVAGSTSDAGSWSYQFNNPTSITLDQYGYMYICDYSNNRVQKWYPGSSYGTTVVSGSMNLPIGLKFDRLGNLVVADTSYHRVISFSVVCAATTTTTTLPPPQTQIPLCSTAIWNSTFTIVAGATSSSGSTSILLSYPYGIAFDAYGYFYVADYNNHRIQRFRQGSNIGTTVAGFNPSSGSGRSELNSPSDVYIDSNETMYILDTYNYRILKWQVGESIGTTIVNGRGSGSTFDKIGRSHGFFIDNDYNIYVSEYVNHRVTLWFNGNNTVGLLVAGGNGLGNAAEKLNSPWGIYVDNTNGIYIVDRGNHRVQYWPSGASLATTVAGSTSDPGSWSYQFNNPSSIMLDPYGYIYVLDTSNARVQKWYPGDPYGRTILSATMSSPIGMSLDFSGNLFIADTSYHRILSFNLLCPLATTTTTTQPPTSSQNQICATAIWNQTLSVLAGTASSPGSTSTLLYNPSDIYFDAYGNMYIADRTNHRIQVFRSGQTTGTTVAGNSGSSGYGRSELYNPYGIFVSSNQTMFILDTTNYRVLKWQLGEPIGYVVAGGNGNGGAFTQIGASYSFFVDDQYNVYVSENGNHRVTVWFSRNITAGALVAGGSGVGNADEKLNSPWGVYVDSNQTVYVVDRGNHRVQRWYAGSSTGVTVAGSTSNPGSWSYQLNSPASIILDPYGYLYVLDSGNTRVQKWFPGDSYGRTILSATMNNPLAIKIDLFANLVIADTSYHRILSFGLVCPGTTTTTSAPPTVTTIPLCSTATWNSTSTIAAGTTSTLGSSSILLYYPFDVAFDAYNYMYVVDCYNHRIQRFPPGSNTGVTVAGSTGSLGSSFSQLYYPTAISITSNGTMFILDTSNYRVLKWKLGEPIGFIVAGGNGNGAGFNQIGASYGIVVDDQYNIYISDQTNHRVTKWFNGNTTVGTLVAGGNGAGTTPEKLNSPWGIYVDSNNSIYIADRSNHRIQRWDLGAANGITVAGDMNGNAGSLAYQLNSPTGIIVDQYGFIYILDLGNSRIQKWAPGATFGTTVLTGTFSNPYGMDINAYGNLFIADTYYHRIQSFSVYCPITTTTNIPLSTQTSIPLCSTAIWNSTSGVIAGTTGSSGSSPTLLSSPYDVTFDRYQQMYVADYGNHRIQQYTFGSNVGRTIAGITSNSGSTLGQLSNPSAIYIDSNDNMYILDTSNYRILQWQLGNQLGTIVVNGRGSGTTLDKIGISYAMFVFNQTYIYVSEYGNHRVTKWTISNNNIGQLMAGGAGAGNTPERLNGPWGIYVDYNGILYVVDRSNQRIQQWVYESAVGITIAGESGVSGPWSYQFNNPTSITFDQYGYMYILDSGNTRIQKWLIGMAYGVTVISGSMSSLSTMHWDFSNNIFIADISNHRITSFNILCPPTTTATAPYPTLSPNLACQTGVYNTSWSVVAGVTSTSGTTSTNLNNPYDMFIDGNFNTYIADYGNSRIQKFQSGVLSGSTVAGYTLTGGSSYSQLYNPTSIFVDLNGAMYIADANNYRILKWLPNQPLGSIVAGGRGNGSTLDKIGFVYSIFVDNQGNMYLSEYTNHRVTLWLSYNTSLGQLVAGVGFLGNSSIHLNNPWGVHVDSNDTLYVVDRGNHRVQQWIKGYIFGITIAGITGTSGSSSSLLNSPTAITFDSNNFMYIMDAGNNRIQRFALGSATADTIVSMAFSSPKGMRLDTIGNLYIADQNNHRIVLFRCVYNVSTTTLTTVTTTTGPTTSTTTTTRTTSTTSSSTSSTTATTTTSRTTTSTTSSTTSTTTSSTTTSTTSVTTSSTTSSSTSSTTETTTTGLSTTSVTTTTGPPTTTVTTTTATTSTGPPTTTVTTTTGPPTTTVTTTTGPSTTTVITTTLFIATTTTSTSTTSTTTTPASTTTISITVTTSATSTAALTTTTIVGATTTTGATTITTTVAGTTATTALGATTTTGATTITTPGSGGSVGSTTTQSAGTAIAASSQSSSNIGVIVGSAVGGAVALGAIVGIGVAIAKKLKGASSLANNQIISTGTNNIFTTMERIDNPSYVPPTDQTASSNIKTLEDSSSNRKSNTGPISGTSSTQGQLNTRTYNIRIVK</sequence>
<dbReference type="GO" id="GO:0008270">
    <property type="term" value="F:zinc ion binding"/>
    <property type="evidence" value="ECO:0007669"/>
    <property type="project" value="UniProtKB-KW"/>
</dbReference>
<dbReference type="PANTHER" id="PTHR24104">
    <property type="entry name" value="E3 UBIQUITIN-PROTEIN LIGASE NHLRC1-RELATED"/>
    <property type="match status" value="1"/>
</dbReference>
<feature type="compositionally biased region" description="Polar residues" evidence="3">
    <location>
        <begin position="4523"/>
        <end position="4544"/>
    </location>
</feature>